<dbReference type="Proteomes" id="UP000033854">
    <property type="component" value="Unassembled WGS sequence"/>
</dbReference>
<reference evidence="1 2" key="1">
    <citation type="journal article" date="2015" name="Nature">
        <title>rRNA introns, odd ribosomes, and small enigmatic genomes across a large radiation of phyla.</title>
        <authorList>
            <person name="Brown C.T."/>
            <person name="Hug L.A."/>
            <person name="Thomas B.C."/>
            <person name="Sharon I."/>
            <person name="Castelle C.J."/>
            <person name="Singh A."/>
            <person name="Wilkins M.J."/>
            <person name="Williams K.H."/>
            <person name="Banfield J.F."/>
        </authorList>
    </citation>
    <scope>NUCLEOTIDE SEQUENCE [LARGE SCALE GENOMIC DNA]</scope>
</reference>
<name>A0A0G1BA73_9BACT</name>
<dbReference type="AlphaFoldDB" id="A0A0G1BA73"/>
<dbReference type="EMBL" id="LCDA01000002">
    <property type="protein sequence ID" value="KKS43236.1"/>
    <property type="molecule type" value="Genomic_DNA"/>
</dbReference>
<evidence type="ECO:0000313" key="2">
    <source>
        <dbReference type="Proteomes" id="UP000033854"/>
    </source>
</evidence>
<evidence type="ECO:0000313" key="1">
    <source>
        <dbReference type="EMBL" id="KKS43236.1"/>
    </source>
</evidence>
<accession>A0A0G1BA73</accession>
<sequence length="41" mass="4843">MFVVMIIGWFIELVSIFLCSKLWDDLIIFDYVSDITIASVW</sequence>
<protein>
    <submittedName>
        <fullName evidence="1">Uncharacterized protein</fullName>
    </submittedName>
</protein>
<gene>
    <name evidence="1" type="ORF">UV06_C0002G0138</name>
</gene>
<organism evidence="1 2">
    <name type="scientific">Candidatus Collierbacteria bacterium GW2011_GWA2_42_17</name>
    <dbReference type="NCBI Taxonomy" id="1618378"/>
    <lineage>
        <taxon>Bacteria</taxon>
        <taxon>Candidatus Collieribacteriota</taxon>
    </lineage>
</organism>
<comment type="caution">
    <text evidence="1">The sequence shown here is derived from an EMBL/GenBank/DDBJ whole genome shotgun (WGS) entry which is preliminary data.</text>
</comment>
<proteinExistence type="predicted"/>